<sequence>MLQFLLMLLGLAFPSNHNIATTSNDNSPISVQSTETESDGDSGDDTGGEKGQVPPKK</sequence>
<feature type="region of interest" description="Disordered" evidence="1">
    <location>
        <begin position="16"/>
        <end position="57"/>
    </location>
</feature>
<evidence type="ECO:0000313" key="4">
    <source>
        <dbReference type="EMBL" id="SHK59334.1"/>
    </source>
</evidence>
<dbReference type="EMBL" id="BMFL01000014">
    <property type="protein sequence ID" value="GGF04024.1"/>
    <property type="molecule type" value="Genomic_DNA"/>
</dbReference>
<reference evidence="6" key="4">
    <citation type="journal article" date="2019" name="Int. J. Syst. Evol. Microbiol.">
        <title>The Global Catalogue of Microorganisms (GCM) 10K type strain sequencing project: providing services to taxonomists for standard genome sequencing and annotation.</title>
        <authorList>
            <consortium name="The Broad Institute Genomics Platform"/>
            <consortium name="The Broad Institute Genome Sequencing Center for Infectious Disease"/>
            <person name="Wu L."/>
            <person name="Ma J."/>
        </authorList>
    </citation>
    <scope>NUCLEOTIDE SEQUENCE [LARGE SCALE GENOMIC DNA]</scope>
    <source>
        <strain evidence="6">CGMCC 1.12707</strain>
    </source>
</reference>
<reference evidence="3" key="5">
    <citation type="submission" date="2024-05" db="EMBL/GenBank/DDBJ databases">
        <authorList>
            <person name="Sun Q."/>
            <person name="Zhou Y."/>
        </authorList>
    </citation>
    <scope>NUCLEOTIDE SEQUENCE</scope>
    <source>
        <strain evidence="3">CGMCC 1.12707</strain>
    </source>
</reference>
<gene>
    <name evidence="3" type="ORF">GCM10010984_21690</name>
    <name evidence="4" type="ORF">SAMN05443634_10252</name>
</gene>
<keyword evidence="2" id="KW-0732">Signal</keyword>
<dbReference type="STRING" id="1434701.SAMN05443634_10252"/>
<name>A0A1M6TQW3_9FLAO</name>
<feature type="compositionally biased region" description="Polar residues" evidence="1">
    <location>
        <begin position="16"/>
        <end position="32"/>
    </location>
</feature>
<feature type="chain" id="PRO_5012884121" evidence="2">
    <location>
        <begin position="21"/>
        <end position="57"/>
    </location>
</feature>
<proteinExistence type="predicted"/>
<accession>A0A1M6TQW3</accession>
<evidence type="ECO:0000313" key="5">
    <source>
        <dbReference type="Proteomes" id="UP000184120"/>
    </source>
</evidence>
<dbReference type="RefSeq" id="WP_178300387.1">
    <property type="nucleotide sequence ID" value="NZ_BMFL01000014.1"/>
</dbReference>
<reference evidence="5" key="2">
    <citation type="submission" date="2016-11" db="EMBL/GenBank/DDBJ databases">
        <authorList>
            <person name="Varghese N."/>
            <person name="Submissions S."/>
        </authorList>
    </citation>
    <scope>NUCLEOTIDE SEQUENCE [LARGE SCALE GENOMIC DNA]</scope>
    <source>
        <strain evidence="5">DSM 27989</strain>
    </source>
</reference>
<feature type="compositionally biased region" description="Acidic residues" evidence="1">
    <location>
        <begin position="36"/>
        <end position="46"/>
    </location>
</feature>
<reference evidence="4" key="3">
    <citation type="submission" date="2016-11" db="EMBL/GenBank/DDBJ databases">
        <authorList>
            <person name="Jaros S."/>
            <person name="Januszkiewicz K."/>
            <person name="Wedrychowicz H."/>
        </authorList>
    </citation>
    <scope>NUCLEOTIDE SEQUENCE [LARGE SCALE GENOMIC DNA]</scope>
    <source>
        <strain evidence="4">DSM 27989</strain>
    </source>
</reference>
<evidence type="ECO:0000256" key="2">
    <source>
        <dbReference type="SAM" id="SignalP"/>
    </source>
</evidence>
<reference evidence="3" key="1">
    <citation type="journal article" date="2014" name="Int. J. Syst. Evol. Microbiol.">
        <title>Complete genome of a new Firmicutes species belonging to the dominant human colonic microbiota ('Ruminococcus bicirculans') reveals two chromosomes and a selective capacity to utilize plant glucans.</title>
        <authorList>
            <consortium name="NISC Comparative Sequencing Program"/>
            <person name="Wegmann U."/>
            <person name="Louis P."/>
            <person name="Goesmann A."/>
            <person name="Henrissat B."/>
            <person name="Duncan S.H."/>
            <person name="Flint H.J."/>
        </authorList>
    </citation>
    <scope>NUCLEOTIDE SEQUENCE</scope>
    <source>
        <strain evidence="3">CGMCC 1.12707</strain>
    </source>
</reference>
<organism evidence="4 5">
    <name type="scientific">Chishuiella changwenlii</name>
    <dbReference type="NCBI Taxonomy" id="1434701"/>
    <lineage>
        <taxon>Bacteria</taxon>
        <taxon>Pseudomonadati</taxon>
        <taxon>Bacteroidota</taxon>
        <taxon>Flavobacteriia</taxon>
        <taxon>Flavobacteriales</taxon>
        <taxon>Weeksellaceae</taxon>
        <taxon>Chishuiella</taxon>
    </lineage>
</organism>
<evidence type="ECO:0000313" key="3">
    <source>
        <dbReference type="EMBL" id="GGF04024.1"/>
    </source>
</evidence>
<keyword evidence="6" id="KW-1185">Reference proteome</keyword>
<dbReference type="Proteomes" id="UP000184120">
    <property type="component" value="Unassembled WGS sequence"/>
</dbReference>
<dbReference type="AlphaFoldDB" id="A0A1M6TQW3"/>
<protein>
    <submittedName>
        <fullName evidence="4">Uncharacterized protein</fullName>
    </submittedName>
</protein>
<dbReference type="Proteomes" id="UP000650994">
    <property type="component" value="Unassembled WGS sequence"/>
</dbReference>
<dbReference type="EMBL" id="FRBH01000002">
    <property type="protein sequence ID" value="SHK59334.1"/>
    <property type="molecule type" value="Genomic_DNA"/>
</dbReference>
<evidence type="ECO:0000256" key="1">
    <source>
        <dbReference type="SAM" id="MobiDB-lite"/>
    </source>
</evidence>
<evidence type="ECO:0000313" key="6">
    <source>
        <dbReference type="Proteomes" id="UP000650994"/>
    </source>
</evidence>
<feature type="signal peptide" evidence="2">
    <location>
        <begin position="1"/>
        <end position="20"/>
    </location>
</feature>